<evidence type="ECO:0008006" key="3">
    <source>
        <dbReference type="Google" id="ProtNLM"/>
    </source>
</evidence>
<name>A0ABP6UQC2_9FLAO</name>
<dbReference type="RefSeq" id="WP_344928507.1">
    <property type="nucleotide sequence ID" value="NZ_BAABCW010000012.1"/>
</dbReference>
<sequence length="127" mass="15292">MKEQTYFIHYEKLWKITKEFNDRTTFRSNEVKGSTMDTVHLIFKMYEKMLNGKSRYMSFDEAEIPVLKLVASKIGKLTGYEGKTIKDHITKIKRLNIILINNQYYENHYTFKIPLKYFFTSSEVTYF</sequence>
<gene>
    <name evidence="1" type="ORF">GCM10022393_28270</name>
</gene>
<reference evidence="2" key="1">
    <citation type="journal article" date="2019" name="Int. J. Syst. Evol. Microbiol.">
        <title>The Global Catalogue of Microorganisms (GCM) 10K type strain sequencing project: providing services to taxonomists for standard genome sequencing and annotation.</title>
        <authorList>
            <consortium name="The Broad Institute Genomics Platform"/>
            <consortium name="The Broad Institute Genome Sequencing Center for Infectious Disease"/>
            <person name="Wu L."/>
            <person name="Ma J."/>
        </authorList>
    </citation>
    <scope>NUCLEOTIDE SEQUENCE [LARGE SCALE GENOMIC DNA]</scope>
    <source>
        <strain evidence="2">JCM 17106</strain>
    </source>
</reference>
<dbReference type="Proteomes" id="UP001500459">
    <property type="component" value="Unassembled WGS sequence"/>
</dbReference>
<dbReference type="EMBL" id="BAABCW010000012">
    <property type="protein sequence ID" value="GAA3512821.1"/>
    <property type="molecule type" value="Genomic_DNA"/>
</dbReference>
<evidence type="ECO:0000313" key="1">
    <source>
        <dbReference type="EMBL" id="GAA3512821.1"/>
    </source>
</evidence>
<proteinExistence type="predicted"/>
<accession>A0ABP6UQC2</accession>
<keyword evidence="2" id="KW-1185">Reference proteome</keyword>
<comment type="caution">
    <text evidence="1">The sequence shown here is derived from an EMBL/GenBank/DDBJ whole genome shotgun (WGS) entry which is preliminary data.</text>
</comment>
<organism evidence="1 2">
    <name type="scientific">Aquimarina addita</name>
    <dbReference type="NCBI Taxonomy" id="870485"/>
    <lineage>
        <taxon>Bacteria</taxon>
        <taxon>Pseudomonadati</taxon>
        <taxon>Bacteroidota</taxon>
        <taxon>Flavobacteriia</taxon>
        <taxon>Flavobacteriales</taxon>
        <taxon>Flavobacteriaceae</taxon>
        <taxon>Aquimarina</taxon>
    </lineage>
</organism>
<evidence type="ECO:0000313" key="2">
    <source>
        <dbReference type="Proteomes" id="UP001500459"/>
    </source>
</evidence>
<protein>
    <recommendedName>
        <fullName evidence="3">Replication protein</fullName>
    </recommendedName>
</protein>